<feature type="transmembrane region" description="Helical" evidence="8">
    <location>
        <begin position="309"/>
        <end position="331"/>
    </location>
</feature>
<dbReference type="Proteomes" id="UP000016568">
    <property type="component" value="Unassembled WGS sequence"/>
</dbReference>
<dbReference type="InterPro" id="IPR011701">
    <property type="entry name" value="MFS"/>
</dbReference>
<dbReference type="EMBL" id="BASZ01000005">
    <property type="protein sequence ID" value="GAD49307.1"/>
    <property type="molecule type" value="Genomic_DNA"/>
</dbReference>
<accession>U2YLP2</accession>
<dbReference type="GO" id="GO:0005886">
    <property type="term" value="C:plasma membrane"/>
    <property type="evidence" value="ECO:0007669"/>
    <property type="project" value="UniProtKB-SubCell"/>
</dbReference>
<feature type="transmembrane region" description="Helical" evidence="8">
    <location>
        <begin position="52"/>
        <end position="70"/>
    </location>
</feature>
<feature type="transmembrane region" description="Helical" evidence="8">
    <location>
        <begin position="343"/>
        <end position="365"/>
    </location>
</feature>
<evidence type="ECO:0000256" key="1">
    <source>
        <dbReference type="ARBA" id="ARBA00004651"/>
    </source>
</evidence>
<evidence type="ECO:0000256" key="8">
    <source>
        <dbReference type="SAM" id="Phobius"/>
    </source>
</evidence>
<keyword evidence="4" id="KW-1003">Cell membrane</keyword>
<dbReference type="KEGG" id="ntd:EGO55_12380"/>
<comment type="similarity">
    <text evidence="2">Belongs to the major facilitator superfamily.</text>
</comment>
<dbReference type="Gene3D" id="1.20.1250.20">
    <property type="entry name" value="MFS general substrate transporter like domains"/>
    <property type="match status" value="1"/>
</dbReference>
<proteinExistence type="inferred from homology"/>
<protein>
    <submittedName>
        <fullName evidence="10">Putative major facilitator superfamily transporter</fullName>
    </submittedName>
</protein>
<comment type="subcellular location">
    <subcellularLocation>
        <location evidence="1">Cell membrane</location>
        <topology evidence="1">Multi-pass membrane protein</topology>
    </subcellularLocation>
</comment>
<keyword evidence="11" id="KW-1185">Reference proteome</keyword>
<keyword evidence="5 8" id="KW-0812">Transmembrane</keyword>
<dbReference type="PANTHER" id="PTHR43271:SF1">
    <property type="entry name" value="INNER MEMBRANE TRANSPORT PROTEIN YNFM"/>
    <property type="match status" value="1"/>
</dbReference>
<sequence length="404" mass="42549">MTPAKIQRGTPAYRRLSLSMLLAGLATFATFYCVQPLLPLFSRDFGKNAEEASLVVSITIGPMAVALLVAGMVSDRVGRRPLMIASLFLAALFTLLCSIANGWTMLLALRLLVGVALAGVPAVAMAYIVEEVDDASVSHAMGLYIGGTAIGGMSGRFLGGFMADMAGWQAALAATGLFMLIAALAFWRCTPPSAHFTPRTVSFAAFRAGTARLFRDRAIPLLFAESFLLMGAFVSIYNYLGYRLSAAPYGFSQTLVSAIFILYVLGSASSTLAGTLAGRLGPRRVLWGFLLMMLAGIGITVFAPLALVILGTAVVTVGFFGAHSIASAWVGRRARADRAQGSSFYLFFYYLGGSVLGSVGGFAWTHAGWPGVATFTAALIALATLIGLQLARIEPLPPEGSPAR</sequence>
<keyword evidence="6 8" id="KW-1133">Transmembrane helix</keyword>
<dbReference type="InterPro" id="IPR036259">
    <property type="entry name" value="MFS_trans_sf"/>
</dbReference>
<feature type="domain" description="Major facilitator superfamily (MFS) profile" evidence="9">
    <location>
        <begin position="12"/>
        <end position="395"/>
    </location>
</feature>
<dbReference type="AlphaFoldDB" id="U2YLP2"/>
<feature type="transmembrane region" description="Helical" evidence="8">
    <location>
        <begin position="285"/>
        <end position="303"/>
    </location>
</feature>
<keyword evidence="7 8" id="KW-0472">Membrane</keyword>
<dbReference type="Pfam" id="PF07690">
    <property type="entry name" value="MFS_1"/>
    <property type="match status" value="1"/>
</dbReference>
<organism evidence="10 11">
    <name type="scientific">Caenibius tardaugens NBRC 16725</name>
    <dbReference type="NCBI Taxonomy" id="1219035"/>
    <lineage>
        <taxon>Bacteria</taxon>
        <taxon>Pseudomonadati</taxon>
        <taxon>Pseudomonadota</taxon>
        <taxon>Alphaproteobacteria</taxon>
        <taxon>Sphingomonadales</taxon>
        <taxon>Erythrobacteraceae</taxon>
        <taxon>Caenibius</taxon>
    </lineage>
</organism>
<feature type="transmembrane region" description="Helical" evidence="8">
    <location>
        <begin position="371"/>
        <end position="391"/>
    </location>
</feature>
<dbReference type="PROSITE" id="PS00216">
    <property type="entry name" value="SUGAR_TRANSPORT_1"/>
    <property type="match status" value="1"/>
</dbReference>
<reference evidence="10 11" key="1">
    <citation type="submission" date="2013-09" db="EMBL/GenBank/DDBJ databases">
        <title>Whole genome shotgun sequence of Novosphingobium tardaugens NBRC 16725.</title>
        <authorList>
            <person name="Isaki S."/>
            <person name="Hosoyama A."/>
            <person name="Tsuchikane K."/>
            <person name="Katsumata H."/>
            <person name="Ando Y."/>
            <person name="Yamazaki S."/>
            <person name="Fujita N."/>
        </authorList>
    </citation>
    <scope>NUCLEOTIDE SEQUENCE [LARGE SCALE GENOMIC DNA]</scope>
    <source>
        <strain evidence="10 11">NBRC 16725</strain>
    </source>
</reference>
<evidence type="ECO:0000256" key="5">
    <source>
        <dbReference type="ARBA" id="ARBA00022692"/>
    </source>
</evidence>
<comment type="caution">
    <text evidence="10">The sequence shown here is derived from an EMBL/GenBank/DDBJ whole genome shotgun (WGS) entry which is preliminary data.</text>
</comment>
<dbReference type="PROSITE" id="PS50850">
    <property type="entry name" value="MFS"/>
    <property type="match status" value="1"/>
</dbReference>
<feature type="transmembrane region" description="Helical" evidence="8">
    <location>
        <begin position="82"/>
        <end position="101"/>
    </location>
</feature>
<evidence type="ECO:0000256" key="7">
    <source>
        <dbReference type="ARBA" id="ARBA00023136"/>
    </source>
</evidence>
<dbReference type="PANTHER" id="PTHR43271">
    <property type="entry name" value="BLL2771 PROTEIN"/>
    <property type="match status" value="1"/>
</dbReference>
<evidence type="ECO:0000256" key="4">
    <source>
        <dbReference type="ARBA" id="ARBA00022475"/>
    </source>
</evidence>
<dbReference type="OrthoDB" id="63984at2"/>
<dbReference type="RefSeq" id="WP_021690213.1">
    <property type="nucleotide sequence ID" value="NZ_BASZ01000005.1"/>
</dbReference>
<gene>
    <name evidence="10" type="ORF">NT2_05_02270</name>
</gene>
<evidence type="ECO:0000256" key="3">
    <source>
        <dbReference type="ARBA" id="ARBA00022448"/>
    </source>
</evidence>
<dbReference type="eggNOG" id="COG2814">
    <property type="taxonomic scope" value="Bacteria"/>
</dbReference>
<dbReference type="InterPro" id="IPR020846">
    <property type="entry name" value="MFS_dom"/>
</dbReference>
<evidence type="ECO:0000259" key="9">
    <source>
        <dbReference type="PROSITE" id="PS50850"/>
    </source>
</evidence>
<evidence type="ECO:0000256" key="6">
    <source>
        <dbReference type="ARBA" id="ARBA00022989"/>
    </source>
</evidence>
<feature type="transmembrane region" description="Helical" evidence="8">
    <location>
        <begin position="221"/>
        <end position="240"/>
    </location>
</feature>
<name>U2YLP2_9SPHN</name>
<dbReference type="GO" id="GO:0022857">
    <property type="term" value="F:transmembrane transporter activity"/>
    <property type="evidence" value="ECO:0007669"/>
    <property type="project" value="InterPro"/>
</dbReference>
<dbReference type="InterPro" id="IPR005829">
    <property type="entry name" value="Sugar_transporter_CS"/>
</dbReference>
<feature type="transmembrane region" description="Helical" evidence="8">
    <location>
        <begin position="12"/>
        <end position="32"/>
    </location>
</feature>
<keyword evidence="3" id="KW-0813">Transport</keyword>
<evidence type="ECO:0000256" key="2">
    <source>
        <dbReference type="ARBA" id="ARBA00008335"/>
    </source>
</evidence>
<dbReference type="CDD" id="cd17324">
    <property type="entry name" value="MFS_NepI_like"/>
    <property type="match status" value="1"/>
</dbReference>
<feature type="transmembrane region" description="Helical" evidence="8">
    <location>
        <begin position="141"/>
        <end position="162"/>
    </location>
</feature>
<evidence type="ECO:0000313" key="11">
    <source>
        <dbReference type="Proteomes" id="UP000016568"/>
    </source>
</evidence>
<dbReference type="SUPFAM" id="SSF103473">
    <property type="entry name" value="MFS general substrate transporter"/>
    <property type="match status" value="1"/>
</dbReference>
<evidence type="ECO:0000313" key="10">
    <source>
        <dbReference type="EMBL" id="GAD49307.1"/>
    </source>
</evidence>
<feature type="transmembrane region" description="Helical" evidence="8">
    <location>
        <begin position="107"/>
        <end position="129"/>
    </location>
</feature>
<feature type="transmembrane region" description="Helical" evidence="8">
    <location>
        <begin position="168"/>
        <end position="187"/>
    </location>
</feature>